<evidence type="ECO:0000313" key="7">
    <source>
        <dbReference type="Proteomes" id="UP000005446"/>
    </source>
</evidence>
<sequence length="241" mass="24954">MQFFGLQVASVLSLFSTLASCATEPHMVSVGKDGLKMTPSTLNVAVGDKVTFKFFPKTHSVARGSFNDPCKPLSETSFFSGGFNTTDANGNATTFTITIEDTLPIYYYCVFPTHCGKGMVGIINPNADGSQSLSEYIANAANKTTVPSPKVQGGVLSTPDMPNMSTMSDHSSTSPTATSSHGSMHSGSMTATSTGTSSASATSRGNVNSAAVPGATPPFSSQWFVIGFVGLSSVLVDGLML</sequence>
<dbReference type="HOGENOM" id="CLU_053381_4_0_1"/>
<keyword evidence="4" id="KW-0732">Signal</keyword>
<evidence type="ECO:0000259" key="5">
    <source>
        <dbReference type="Pfam" id="PF00127"/>
    </source>
</evidence>
<keyword evidence="1" id="KW-0479">Metal-binding</keyword>
<organism evidence="6 7">
    <name type="scientific">Glarea lozoyensis (strain ATCC 74030 / MF5533)</name>
    <dbReference type="NCBI Taxonomy" id="1104152"/>
    <lineage>
        <taxon>Eukaryota</taxon>
        <taxon>Fungi</taxon>
        <taxon>Dikarya</taxon>
        <taxon>Ascomycota</taxon>
        <taxon>Pezizomycotina</taxon>
        <taxon>Leotiomycetes</taxon>
        <taxon>Helotiales</taxon>
        <taxon>Helotiaceae</taxon>
        <taxon>Glarea</taxon>
    </lineage>
</organism>
<dbReference type="Pfam" id="PF00127">
    <property type="entry name" value="Copper-bind"/>
    <property type="match status" value="1"/>
</dbReference>
<dbReference type="PANTHER" id="PTHR34883">
    <property type="entry name" value="SERINE-RICH PROTEIN, PUTATIVE-RELATED-RELATED"/>
    <property type="match status" value="1"/>
</dbReference>
<dbReference type="GO" id="GO:0005507">
    <property type="term" value="F:copper ion binding"/>
    <property type="evidence" value="ECO:0007669"/>
    <property type="project" value="InterPro"/>
</dbReference>
<dbReference type="EMBL" id="AGUE01000016">
    <property type="protein sequence ID" value="EHL03006.1"/>
    <property type="molecule type" value="Genomic_DNA"/>
</dbReference>
<dbReference type="CDD" id="cd00920">
    <property type="entry name" value="Cupredoxin"/>
    <property type="match status" value="1"/>
</dbReference>
<reference evidence="6 7" key="1">
    <citation type="journal article" date="2012" name="Eukaryot. Cell">
        <title>Genome sequence of the fungus Glarea lozoyensis: the first genome sequence of a species from the Helotiaceae family.</title>
        <authorList>
            <person name="Youssar L."/>
            <person name="Gruening B.A."/>
            <person name="Erxleben A."/>
            <person name="Guenther S."/>
            <person name="Huettel W."/>
        </authorList>
    </citation>
    <scope>NUCLEOTIDE SEQUENCE [LARGE SCALE GENOMIC DNA]</scope>
    <source>
        <strain evidence="7">ATCC 74030 / MF5533</strain>
    </source>
</reference>
<dbReference type="InterPro" id="IPR008972">
    <property type="entry name" value="Cupredoxin"/>
</dbReference>
<gene>
    <name evidence="6" type="ORF">M7I_0977</name>
</gene>
<dbReference type="Proteomes" id="UP000005446">
    <property type="component" value="Unassembled WGS sequence"/>
</dbReference>
<dbReference type="PANTHER" id="PTHR34883:SF15">
    <property type="entry name" value="EXTRACELLULAR SERINE-RICH PROTEIN"/>
    <property type="match status" value="1"/>
</dbReference>
<keyword evidence="7" id="KW-1185">Reference proteome</keyword>
<comment type="caution">
    <text evidence="6">The sequence shown here is derived from an EMBL/GenBank/DDBJ whole genome shotgun (WGS) entry which is preliminary data.</text>
</comment>
<dbReference type="SUPFAM" id="SSF49503">
    <property type="entry name" value="Cupredoxins"/>
    <property type="match status" value="1"/>
</dbReference>
<evidence type="ECO:0000256" key="2">
    <source>
        <dbReference type="ARBA" id="ARBA00023008"/>
    </source>
</evidence>
<dbReference type="AlphaFoldDB" id="H0EEU3"/>
<feature type="domain" description="Blue (type 1) copper" evidence="5">
    <location>
        <begin position="28"/>
        <end position="123"/>
    </location>
</feature>
<dbReference type="GO" id="GO:0009055">
    <property type="term" value="F:electron transfer activity"/>
    <property type="evidence" value="ECO:0007669"/>
    <property type="project" value="InterPro"/>
</dbReference>
<feature type="region of interest" description="Disordered" evidence="3">
    <location>
        <begin position="148"/>
        <end position="210"/>
    </location>
</feature>
<accession>H0EEU3</accession>
<dbReference type="OrthoDB" id="5415867at2759"/>
<dbReference type="InterPro" id="IPR000923">
    <property type="entry name" value="BlueCu_1"/>
</dbReference>
<name>H0EEU3_GLAL7</name>
<evidence type="ECO:0000256" key="4">
    <source>
        <dbReference type="SAM" id="SignalP"/>
    </source>
</evidence>
<keyword evidence="2" id="KW-0186">Copper</keyword>
<evidence type="ECO:0000313" key="6">
    <source>
        <dbReference type="EMBL" id="EHL03006.1"/>
    </source>
</evidence>
<feature type="compositionally biased region" description="Low complexity" evidence="3">
    <location>
        <begin position="168"/>
        <end position="203"/>
    </location>
</feature>
<dbReference type="InParanoid" id="H0EEU3"/>
<proteinExistence type="predicted"/>
<dbReference type="InterPro" id="IPR052953">
    <property type="entry name" value="Ser-rich/MCO-related"/>
</dbReference>
<evidence type="ECO:0000256" key="1">
    <source>
        <dbReference type="ARBA" id="ARBA00022723"/>
    </source>
</evidence>
<feature type="signal peptide" evidence="4">
    <location>
        <begin position="1"/>
        <end position="21"/>
    </location>
</feature>
<protein>
    <recommendedName>
        <fullName evidence="5">Blue (type 1) copper domain-containing protein</fullName>
    </recommendedName>
</protein>
<evidence type="ECO:0000256" key="3">
    <source>
        <dbReference type="SAM" id="MobiDB-lite"/>
    </source>
</evidence>
<feature type="chain" id="PRO_5003532004" description="Blue (type 1) copper domain-containing protein" evidence="4">
    <location>
        <begin position="22"/>
        <end position="241"/>
    </location>
</feature>
<dbReference type="Gene3D" id="2.60.40.420">
    <property type="entry name" value="Cupredoxins - blue copper proteins"/>
    <property type="match status" value="1"/>
</dbReference>